<keyword evidence="4" id="KW-1185">Reference proteome</keyword>
<feature type="region of interest" description="Disordered" evidence="1">
    <location>
        <begin position="131"/>
        <end position="154"/>
    </location>
</feature>
<protein>
    <submittedName>
        <fullName evidence="3">Uncharacterized protein</fullName>
    </submittedName>
</protein>
<dbReference type="Proteomes" id="UP000072741">
    <property type="component" value="Unassembled WGS sequence"/>
</dbReference>
<dbReference type="RefSeq" id="WP_058644112.1">
    <property type="nucleotide sequence ID" value="NZ_LDSL01000169.1"/>
</dbReference>
<evidence type="ECO:0000256" key="1">
    <source>
        <dbReference type="SAM" id="MobiDB-lite"/>
    </source>
</evidence>
<reference evidence="3 4" key="1">
    <citation type="journal article" date="2016" name="Front. Microbiol.">
        <title>Genomic Resource of Rice Seed Associated Bacteria.</title>
        <authorList>
            <person name="Midha S."/>
            <person name="Bansal K."/>
            <person name="Sharma S."/>
            <person name="Kumar N."/>
            <person name="Patil P.P."/>
            <person name="Chaudhry V."/>
            <person name="Patil P.B."/>
        </authorList>
    </citation>
    <scope>NUCLEOTIDE SEQUENCE [LARGE SCALE GENOMIC DNA]</scope>
    <source>
        <strain evidence="3 4">NS331</strain>
    </source>
</reference>
<dbReference type="EMBL" id="LDSL01000169">
    <property type="protein sequence ID" value="KTT14804.1"/>
    <property type="molecule type" value="Genomic_DNA"/>
</dbReference>
<organism evidence="3 4">
    <name type="scientific">Pseudacidovorax intermedius</name>
    <dbReference type="NCBI Taxonomy" id="433924"/>
    <lineage>
        <taxon>Bacteria</taxon>
        <taxon>Pseudomonadati</taxon>
        <taxon>Pseudomonadota</taxon>
        <taxon>Betaproteobacteria</taxon>
        <taxon>Burkholderiales</taxon>
        <taxon>Comamonadaceae</taxon>
        <taxon>Pseudacidovorax</taxon>
    </lineage>
</organism>
<keyword evidence="2" id="KW-0472">Membrane</keyword>
<sequence>MHETDWNTPRNGDFVRYVEQLTADSLQRVQSRAHAAGPAAPDKSAAPAERPRAASSPGAVDKSESQRTSATVGWTVAGLVVLSMLAAAGVPAGLLVLLAGAGLWLFKRFGRTSAAGAAARQMLGRLQQGLQNAQPTLPAAGTAARRPPRKKTFP</sequence>
<keyword evidence="2" id="KW-1133">Transmembrane helix</keyword>
<keyword evidence="2" id="KW-0812">Transmembrane</keyword>
<feature type="compositionally biased region" description="Low complexity" evidence="1">
    <location>
        <begin position="131"/>
        <end position="145"/>
    </location>
</feature>
<accession>A0A147GMD5</accession>
<evidence type="ECO:0000256" key="2">
    <source>
        <dbReference type="SAM" id="Phobius"/>
    </source>
</evidence>
<feature type="transmembrane region" description="Helical" evidence="2">
    <location>
        <begin position="76"/>
        <end position="106"/>
    </location>
</feature>
<evidence type="ECO:0000313" key="4">
    <source>
        <dbReference type="Proteomes" id="UP000072741"/>
    </source>
</evidence>
<comment type="caution">
    <text evidence="3">The sequence shown here is derived from an EMBL/GenBank/DDBJ whole genome shotgun (WGS) entry which is preliminary data.</text>
</comment>
<name>A0A147GMD5_9BURK</name>
<feature type="region of interest" description="Disordered" evidence="1">
    <location>
        <begin position="28"/>
        <end position="70"/>
    </location>
</feature>
<evidence type="ECO:0000313" key="3">
    <source>
        <dbReference type="EMBL" id="KTT14804.1"/>
    </source>
</evidence>
<dbReference type="AlphaFoldDB" id="A0A147GMD5"/>
<proteinExistence type="predicted"/>
<feature type="compositionally biased region" description="Low complexity" evidence="1">
    <location>
        <begin position="33"/>
        <end position="59"/>
    </location>
</feature>
<gene>
    <name evidence="3" type="ORF">NS331_22245</name>
</gene>